<reference evidence="7" key="1">
    <citation type="submission" date="2023-07" db="EMBL/GenBank/DDBJ databases">
        <title>Genome content predicts the carbon catabolic preferences of heterotrophic bacteria.</title>
        <authorList>
            <person name="Gralka M."/>
        </authorList>
    </citation>
    <scope>NUCLEOTIDE SEQUENCE</scope>
    <source>
        <strain evidence="7">I3M17_2</strain>
    </source>
</reference>
<sequence>MATYAVGDIQGCYRALKLLLKKVKFNADNDHLWVAGDLVNRGPDSLKSLRYIKKLGPSATLVLGNHDLHLLAHAYGVRTLNPKDTLAPILTAKDSDELLEWLQAQPLLHYDAEFDAVLVHAGIPPIWSVENALNYALEVEQALSTTQTAAAFFVDMYGNQPDVWQPSLEGTARLRLITNYLTRMRFCSPTGKLELQTKNAPSLPPTGFAPWYTHKHNKWGNTKILFGHWAALMGETRSEQFIGLDTGCVWGGALTMMRLEDGQFFAVDCPC</sequence>
<evidence type="ECO:0000256" key="3">
    <source>
        <dbReference type="ARBA" id="ARBA00022801"/>
    </source>
</evidence>
<dbReference type="GO" id="GO:0008803">
    <property type="term" value="F:bis(5'-nucleosyl)-tetraphosphatase (symmetrical) activity"/>
    <property type="evidence" value="ECO:0007669"/>
    <property type="project" value="UniProtKB-UniRule"/>
</dbReference>
<dbReference type="PANTHER" id="PTHR40942">
    <property type="match status" value="1"/>
</dbReference>
<comment type="function">
    <text evidence="1 5">Hydrolyzes diadenosine 5',5'''-P1,P4-tetraphosphate to yield ADP.</text>
</comment>
<dbReference type="InterPro" id="IPR004843">
    <property type="entry name" value="Calcineurin-like_PHP"/>
</dbReference>
<evidence type="ECO:0000256" key="5">
    <source>
        <dbReference type="HAMAP-Rule" id="MF_00199"/>
    </source>
</evidence>
<keyword evidence="3 5" id="KW-0378">Hydrolase</keyword>
<evidence type="ECO:0000313" key="8">
    <source>
        <dbReference type="Proteomes" id="UP001169760"/>
    </source>
</evidence>
<evidence type="ECO:0000259" key="6">
    <source>
        <dbReference type="Pfam" id="PF00149"/>
    </source>
</evidence>
<dbReference type="Gene3D" id="3.60.21.10">
    <property type="match status" value="1"/>
</dbReference>
<gene>
    <name evidence="5" type="primary">apaH</name>
    <name evidence="7" type="ORF">Q4521_11440</name>
</gene>
<evidence type="ECO:0000256" key="1">
    <source>
        <dbReference type="ARBA" id="ARBA00003413"/>
    </source>
</evidence>
<dbReference type="NCBIfam" id="NF001204">
    <property type="entry name" value="PRK00166.1"/>
    <property type="match status" value="1"/>
</dbReference>
<dbReference type="HAMAP" id="MF_00199">
    <property type="entry name" value="ApaH"/>
    <property type="match status" value="1"/>
</dbReference>
<dbReference type="PIRSF" id="PIRSF000903">
    <property type="entry name" value="B5n-ttraPtase_sm"/>
    <property type="match status" value="1"/>
</dbReference>
<dbReference type="CDD" id="cd07422">
    <property type="entry name" value="MPP_ApaH"/>
    <property type="match status" value="1"/>
</dbReference>
<dbReference type="Proteomes" id="UP001169760">
    <property type="component" value="Unassembled WGS sequence"/>
</dbReference>
<comment type="caution">
    <text evidence="7">The sequence shown here is derived from an EMBL/GenBank/DDBJ whole genome shotgun (WGS) entry which is preliminary data.</text>
</comment>
<evidence type="ECO:0000256" key="2">
    <source>
        <dbReference type="ARBA" id="ARBA00005419"/>
    </source>
</evidence>
<accession>A0AAW7X9G8</accession>
<name>A0AAW7X9G8_9GAMM</name>
<organism evidence="7 8">
    <name type="scientific">Saccharophagus degradans</name>
    <dbReference type="NCBI Taxonomy" id="86304"/>
    <lineage>
        <taxon>Bacteria</taxon>
        <taxon>Pseudomonadati</taxon>
        <taxon>Pseudomonadota</taxon>
        <taxon>Gammaproteobacteria</taxon>
        <taxon>Cellvibrionales</taxon>
        <taxon>Cellvibrionaceae</taxon>
        <taxon>Saccharophagus</taxon>
    </lineage>
</organism>
<evidence type="ECO:0000256" key="4">
    <source>
        <dbReference type="ARBA" id="ARBA00049417"/>
    </source>
</evidence>
<dbReference type="PANTHER" id="PTHR40942:SF4">
    <property type="entry name" value="CYTOCHROME C5"/>
    <property type="match status" value="1"/>
</dbReference>
<dbReference type="SUPFAM" id="SSF56300">
    <property type="entry name" value="Metallo-dependent phosphatases"/>
    <property type="match status" value="1"/>
</dbReference>
<dbReference type="RefSeq" id="WP_303492864.1">
    <property type="nucleotide sequence ID" value="NZ_JAUOPB010000008.1"/>
</dbReference>
<dbReference type="InterPro" id="IPR029052">
    <property type="entry name" value="Metallo-depent_PP-like"/>
</dbReference>
<comment type="catalytic activity">
    <reaction evidence="4 5">
        <text>P(1),P(4)-bis(5'-adenosyl) tetraphosphate + H2O = 2 ADP + 2 H(+)</text>
        <dbReference type="Rhea" id="RHEA:24252"/>
        <dbReference type="ChEBI" id="CHEBI:15377"/>
        <dbReference type="ChEBI" id="CHEBI:15378"/>
        <dbReference type="ChEBI" id="CHEBI:58141"/>
        <dbReference type="ChEBI" id="CHEBI:456216"/>
        <dbReference type="EC" id="3.6.1.41"/>
    </reaction>
</comment>
<dbReference type="EMBL" id="JAUOPB010000008">
    <property type="protein sequence ID" value="MDO6423087.1"/>
    <property type="molecule type" value="Genomic_DNA"/>
</dbReference>
<protein>
    <recommendedName>
        <fullName evidence="5">Bis(5'-nucleosyl)-tetraphosphatase, symmetrical</fullName>
        <ecNumber evidence="5">3.6.1.41</ecNumber>
    </recommendedName>
    <alternativeName>
        <fullName evidence="5">Ap4A hydrolase</fullName>
    </alternativeName>
    <alternativeName>
        <fullName evidence="5">Diadenosine 5',5'''-P1,P4-tetraphosphate pyrophosphohydrolase</fullName>
    </alternativeName>
    <alternativeName>
        <fullName evidence="5">Diadenosine tetraphosphatase</fullName>
    </alternativeName>
</protein>
<dbReference type="Pfam" id="PF00149">
    <property type="entry name" value="Metallophos"/>
    <property type="match status" value="1"/>
</dbReference>
<dbReference type="EC" id="3.6.1.41" evidence="5"/>
<comment type="similarity">
    <text evidence="2 5">Belongs to the Ap4A hydrolase family.</text>
</comment>
<dbReference type="InterPro" id="IPR004617">
    <property type="entry name" value="ApaH"/>
</dbReference>
<evidence type="ECO:0000313" key="7">
    <source>
        <dbReference type="EMBL" id="MDO6423087.1"/>
    </source>
</evidence>
<feature type="domain" description="Calcineurin-like phosphoesterase" evidence="6">
    <location>
        <begin position="4"/>
        <end position="141"/>
    </location>
</feature>
<dbReference type="NCBIfam" id="TIGR00668">
    <property type="entry name" value="apaH"/>
    <property type="match status" value="1"/>
</dbReference>
<proteinExistence type="inferred from homology"/>
<dbReference type="AlphaFoldDB" id="A0AAW7X9G8"/>